<dbReference type="GO" id="GO:0003700">
    <property type="term" value="F:DNA-binding transcription factor activity"/>
    <property type="evidence" value="ECO:0007669"/>
    <property type="project" value="InterPro"/>
</dbReference>
<dbReference type="GO" id="GO:0003677">
    <property type="term" value="F:DNA binding"/>
    <property type="evidence" value="ECO:0007669"/>
    <property type="project" value="UniProtKB-KW"/>
</dbReference>
<dbReference type="SMART" id="SM00422">
    <property type="entry name" value="HTH_MERR"/>
    <property type="match status" value="1"/>
</dbReference>
<keyword evidence="3" id="KW-0238">DNA-binding</keyword>
<dbReference type="RefSeq" id="WP_071878925.1">
    <property type="nucleotide sequence ID" value="NZ_JXLC01000028.1"/>
</dbReference>
<evidence type="ECO:0000313" key="7">
    <source>
        <dbReference type="EMBL" id="OJG87549.1"/>
    </source>
</evidence>
<organism evidence="7 9">
    <name type="scientific">Enterococcus silesiacus</name>
    <dbReference type="NCBI Taxonomy" id="332949"/>
    <lineage>
        <taxon>Bacteria</taxon>
        <taxon>Bacillati</taxon>
        <taxon>Bacillota</taxon>
        <taxon>Bacilli</taxon>
        <taxon>Lactobacillales</taxon>
        <taxon>Enterococcaceae</taxon>
        <taxon>Enterococcus</taxon>
    </lineage>
</organism>
<evidence type="ECO:0000256" key="2">
    <source>
        <dbReference type="ARBA" id="ARBA00023015"/>
    </source>
</evidence>
<dbReference type="KEGG" id="ess:ATZ33_10245"/>
<sequence>MYKMKDVSKEMDIPLSTIRYYERQGITIGKRQDNGYRIFDEADKILLEYLIVMKHVGFSIEEIKELLNFLEFPESDACSERSNQLLSKKEFEIKQKIRHEQMVLTLIQELKPKIVAKEYAQYEEEINKKISSIYQEIQQSKLGEKK</sequence>
<dbReference type="OrthoDB" id="9811174at2"/>
<dbReference type="AlphaFoldDB" id="A0A0S3KBR0"/>
<dbReference type="EMBL" id="CP013614">
    <property type="protein sequence ID" value="ALS01739.1"/>
    <property type="molecule type" value="Genomic_DNA"/>
</dbReference>
<evidence type="ECO:0000256" key="4">
    <source>
        <dbReference type="ARBA" id="ARBA00023163"/>
    </source>
</evidence>
<dbReference type="Proteomes" id="UP000065511">
    <property type="component" value="Chromosome"/>
</dbReference>
<evidence type="ECO:0000256" key="3">
    <source>
        <dbReference type="ARBA" id="ARBA00023125"/>
    </source>
</evidence>
<dbReference type="InterPro" id="IPR009061">
    <property type="entry name" value="DNA-bd_dom_put_sf"/>
</dbReference>
<gene>
    <name evidence="6" type="ORF">ATZ33_10245</name>
    <name evidence="7" type="ORF">RV15_GL001942</name>
</gene>
<dbReference type="PANTHER" id="PTHR30204">
    <property type="entry name" value="REDOX-CYCLING DRUG-SENSING TRANSCRIPTIONAL ACTIVATOR SOXR"/>
    <property type="match status" value="1"/>
</dbReference>
<keyword evidence="1" id="KW-0678">Repressor</keyword>
<evidence type="ECO:0000313" key="8">
    <source>
        <dbReference type="Proteomes" id="UP000065511"/>
    </source>
</evidence>
<dbReference type="PANTHER" id="PTHR30204:SF69">
    <property type="entry name" value="MERR-FAMILY TRANSCRIPTIONAL REGULATOR"/>
    <property type="match status" value="1"/>
</dbReference>
<protein>
    <recommendedName>
        <fullName evidence="5">HTH merR-type domain-containing protein</fullName>
    </recommendedName>
</protein>
<feature type="domain" description="HTH merR-type" evidence="5">
    <location>
        <begin position="1"/>
        <end position="69"/>
    </location>
</feature>
<evidence type="ECO:0000313" key="6">
    <source>
        <dbReference type="EMBL" id="ALS01739.1"/>
    </source>
</evidence>
<proteinExistence type="predicted"/>
<accession>A0A0S3KBR0</accession>
<reference evidence="7 9" key="1">
    <citation type="submission" date="2014-12" db="EMBL/GenBank/DDBJ databases">
        <title>Draft genome sequences of 29 type strains of Enterococci.</title>
        <authorList>
            <person name="Zhong Z."/>
            <person name="Sun Z."/>
            <person name="Liu W."/>
            <person name="Zhang W."/>
            <person name="Zhang H."/>
        </authorList>
    </citation>
    <scope>NUCLEOTIDE SEQUENCE [LARGE SCALE GENOMIC DNA]</scope>
    <source>
        <strain evidence="7 9">DSM 22801</strain>
    </source>
</reference>
<reference evidence="6 8" key="2">
    <citation type="submission" date="2015-12" db="EMBL/GenBank/DDBJ databases">
        <authorList>
            <person name="Lauer A."/>
            <person name="Humrighouse B."/>
            <person name="Loparev V."/>
            <person name="Shewmaker P.L."/>
            <person name="Whitney A.M."/>
            <person name="McLaughlin R.W."/>
        </authorList>
    </citation>
    <scope>NUCLEOTIDE SEQUENCE [LARGE SCALE GENOMIC DNA]</scope>
    <source>
        <strain evidence="6 8">LMG 23085</strain>
    </source>
</reference>
<keyword evidence="8" id="KW-1185">Reference proteome</keyword>
<name>A0A0S3KBR0_9ENTE</name>
<dbReference type="PROSITE" id="PS50937">
    <property type="entry name" value="HTH_MERR_2"/>
    <property type="match status" value="1"/>
</dbReference>
<keyword evidence="4" id="KW-0804">Transcription</keyword>
<evidence type="ECO:0000259" key="5">
    <source>
        <dbReference type="PROSITE" id="PS50937"/>
    </source>
</evidence>
<dbReference type="InterPro" id="IPR047057">
    <property type="entry name" value="MerR_fam"/>
</dbReference>
<evidence type="ECO:0000256" key="1">
    <source>
        <dbReference type="ARBA" id="ARBA00022491"/>
    </source>
</evidence>
<dbReference type="Gene3D" id="1.10.1660.10">
    <property type="match status" value="1"/>
</dbReference>
<evidence type="ECO:0000313" key="9">
    <source>
        <dbReference type="Proteomes" id="UP000183039"/>
    </source>
</evidence>
<dbReference type="InterPro" id="IPR000551">
    <property type="entry name" value="MerR-type_HTH_dom"/>
</dbReference>
<dbReference type="SUPFAM" id="SSF46955">
    <property type="entry name" value="Putative DNA-binding domain"/>
    <property type="match status" value="1"/>
</dbReference>
<dbReference type="Pfam" id="PF13411">
    <property type="entry name" value="MerR_1"/>
    <property type="match status" value="1"/>
</dbReference>
<dbReference type="CDD" id="cd00592">
    <property type="entry name" value="HTH_MerR-like"/>
    <property type="match status" value="1"/>
</dbReference>
<dbReference type="EMBL" id="JXLC01000028">
    <property type="protein sequence ID" value="OJG87549.1"/>
    <property type="molecule type" value="Genomic_DNA"/>
</dbReference>
<dbReference type="Proteomes" id="UP000183039">
    <property type="component" value="Unassembled WGS sequence"/>
</dbReference>
<keyword evidence="2" id="KW-0805">Transcription regulation</keyword>